<feature type="compositionally biased region" description="Polar residues" evidence="2">
    <location>
        <begin position="196"/>
        <end position="246"/>
    </location>
</feature>
<dbReference type="Proteomes" id="UP001212997">
    <property type="component" value="Unassembled WGS sequence"/>
</dbReference>
<dbReference type="GO" id="GO:0003677">
    <property type="term" value="F:DNA binding"/>
    <property type="evidence" value="ECO:0007669"/>
    <property type="project" value="UniProtKB-UniRule"/>
</dbReference>
<keyword evidence="1" id="KW-0371">Homeobox</keyword>
<organism evidence="4 5">
    <name type="scientific">Meripilus lineatus</name>
    <dbReference type="NCBI Taxonomy" id="2056292"/>
    <lineage>
        <taxon>Eukaryota</taxon>
        <taxon>Fungi</taxon>
        <taxon>Dikarya</taxon>
        <taxon>Basidiomycota</taxon>
        <taxon>Agaricomycotina</taxon>
        <taxon>Agaricomycetes</taxon>
        <taxon>Polyporales</taxon>
        <taxon>Meripilaceae</taxon>
        <taxon>Meripilus</taxon>
    </lineage>
</organism>
<proteinExistence type="predicted"/>
<feature type="compositionally biased region" description="Low complexity" evidence="2">
    <location>
        <begin position="623"/>
        <end position="640"/>
    </location>
</feature>
<feature type="domain" description="Homeobox" evidence="3">
    <location>
        <begin position="39"/>
        <end position="100"/>
    </location>
</feature>
<evidence type="ECO:0000259" key="3">
    <source>
        <dbReference type="PROSITE" id="PS50071"/>
    </source>
</evidence>
<keyword evidence="5" id="KW-1185">Reference proteome</keyword>
<feature type="compositionally biased region" description="Basic residues" evidence="2">
    <location>
        <begin position="396"/>
        <end position="415"/>
    </location>
</feature>
<reference evidence="4" key="1">
    <citation type="submission" date="2022-07" db="EMBL/GenBank/DDBJ databases">
        <title>Genome Sequence of Physisporinus lineatus.</title>
        <authorList>
            <person name="Buettner E."/>
        </authorList>
    </citation>
    <scope>NUCLEOTIDE SEQUENCE</scope>
    <source>
        <strain evidence="4">VT162</strain>
    </source>
</reference>
<keyword evidence="1" id="KW-0238">DNA-binding</keyword>
<evidence type="ECO:0000256" key="2">
    <source>
        <dbReference type="SAM" id="MobiDB-lite"/>
    </source>
</evidence>
<evidence type="ECO:0000313" key="5">
    <source>
        <dbReference type="Proteomes" id="UP001212997"/>
    </source>
</evidence>
<dbReference type="PROSITE" id="PS50071">
    <property type="entry name" value="HOMEOBOX_2"/>
    <property type="match status" value="1"/>
</dbReference>
<sequence>MKAERSTPPPGTQCGSSYGGTNPSAAPEASGSTKGRRKRKPQPTPPALSHAHKAELEDIFTQDKRLPTVESRRAWANARNINPASVHAWFSRKRYHATARLGLTIPEGTYSLPLSLSSQDSTEIQDKPTVATGVKRERVSPEPISLDVTRASKRPKFERAESSKPETSSLLRKGRNCRKNIQPKAISKLRHPVTHTDPSSISRSVGHTTSVLSQSSELQPILSSSFPHSRRNAYNSSDPSGGTAIPLNSSVGSIQLLQTSTAQLSASLNNTVPHVSVLAAPDVVKCVNHITPVPADPDEPSFGAYTHSSGLHGSDGWEYAAQDRFPRTPPTIQASGYMISLPFPAETCLKPTRTSLSPDIPQEATGSTIAVKIEEGRSDDLRNPVQVGGNNESARRTKVQNVKKRKRASTKKRTKVQATKVEPSSSSVESVTVPSSRRFLSRFGSLMSSVEPLMPPGSHCKTKKKGVSATSKSATTVVKIETPGATLKSNPRKSATTRSTREKPKTCISPKVKLYATPTILLQSKPIFPPIASILVLSRDWTLLEGSPFSYDRAPRSVRQITFQTPETPRRKNGSLRYPLRPAKRRVHLRDRTPTPTPRRGSPQNRTLSHQHRLYDSSPLMASSDTLVDPSSSSSSMPDPDVSEDDKIPSLYALLLPSIHGNKKVEKIENDELDSIGSSGTSGATIRCGEEDYVPLFYDGTFEPPRTQIFDEFGLRLFGEIKWDISDDMWELSAIPWLAYVGCGGSPAVTRFESHLASDDAGGSALFAQAFDICEDLGADNFVQNNAEDVLDSGSFYSDSGNVHSSPRCDDDDMYL</sequence>
<feature type="region of interest" description="Disordered" evidence="2">
    <location>
        <begin position="374"/>
        <end position="423"/>
    </location>
</feature>
<dbReference type="InterPro" id="IPR001356">
    <property type="entry name" value="HD"/>
</dbReference>
<dbReference type="EMBL" id="JANAWD010000535">
    <property type="protein sequence ID" value="KAJ3478144.1"/>
    <property type="molecule type" value="Genomic_DNA"/>
</dbReference>
<gene>
    <name evidence="4" type="ORF">NLI96_g9973</name>
</gene>
<feature type="compositionally biased region" description="Polar residues" evidence="2">
    <location>
        <begin position="13"/>
        <end position="24"/>
    </location>
</feature>
<comment type="caution">
    <text evidence="4">The sequence shown here is derived from an EMBL/GenBank/DDBJ whole genome shotgun (WGS) entry which is preliminary data.</text>
</comment>
<dbReference type="AlphaFoldDB" id="A0AAD5UUH6"/>
<dbReference type="GO" id="GO:0005634">
    <property type="term" value="C:nucleus"/>
    <property type="evidence" value="ECO:0007669"/>
    <property type="project" value="UniProtKB-SubCell"/>
</dbReference>
<feature type="DNA-binding region" description="Homeobox" evidence="1">
    <location>
        <begin position="41"/>
        <end position="101"/>
    </location>
</feature>
<feature type="region of interest" description="Disordered" evidence="2">
    <location>
        <begin position="1"/>
        <end position="51"/>
    </location>
</feature>
<evidence type="ECO:0000256" key="1">
    <source>
        <dbReference type="PROSITE-ProRule" id="PRU00108"/>
    </source>
</evidence>
<keyword evidence="1" id="KW-0539">Nucleus</keyword>
<evidence type="ECO:0000313" key="4">
    <source>
        <dbReference type="EMBL" id="KAJ3478144.1"/>
    </source>
</evidence>
<feature type="compositionally biased region" description="Basic and acidic residues" evidence="2">
    <location>
        <begin position="155"/>
        <end position="164"/>
    </location>
</feature>
<feature type="region of interest" description="Disordered" evidence="2">
    <location>
        <begin position="486"/>
        <end position="505"/>
    </location>
</feature>
<feature type="region of interest" description="Disordered" evidence="2">
    <location>
        <begin position="560"/>
        <end position="644"/>
    </location>
</feature>
<protein>
    <recommendedName>
        <fullName evidence="3">Homeobox domain-containing protein</fullName>
    </recommendedName>
</protein>
<feature type="region of interest" description="Disordered" evidence="2">
    <location>
        <begin position="121"/>
        <end position="246"/>
    </location>
</feature>
<feature type="compositionally biased region" description="Polar residues" evidence="2">
    <location>
        <begin position="487"/>
        <end position="498"/>
    </location>
</feature>
<comment type="subcellular location">
    <subcellularLocation>
        <location evidence="1">Nucleus</location>
    </subcellularLocation>
</comment>
<name>A0AAD5UUH6_9APHY</name>
<accession>A0AAD5UUH6</accession>